<evidence type="ECO:0000256" key="6">
    <source>
        <dbReference type="SAM" id="Phobius"/>
    </source>
</evidence>
<dbReference type="Pfam" id="PF13396">
    <property type="entry name" value="PLDc_N"/>
    <property type="match status" value="1"/>
</dbReference>
<keyword evidence="3 6" id="KW-0812">Transmembrane</keyword>
<evidence type="ECO:0000313" key="8">
    <source>
        <dbReference type="EMBL" id="OJG36859.1"/>
    </source>
</evidence>
<comment type="caution">
    <text evidence="8">The sequence shown here is derived from an EMBL/GenBank/DDBJ whole genome shotgun (WGS) entry which is preliminary data.</text>
</comment>
<keyword evidence="9" id="KW-1185">Reference proteome</keyword>
<feature type="transmembrane region" description="Helical" evidence="6">
    <location>
        <begin position="30"/>
        <end position="50"/>
    </location>
</feature>
<protein>
    <recommendedName>
        <fullName evidence="7">Cardiolipin synthase N-terminal domain-containing protein</fullName>
    </recommendedName>
</protein>
<evidence type="ECO:0000313" key="9">
    <source>
        <dbReference type="Proteomes" id="UP000183700"/>
    </source>
</evidence>
<name>A0A1L8SXS2_9ENTE</name>
<accession>A0A1L8SXS2</accession>
<dbReference type="GO" id="GO:0005886">
    <property type="term" value="C:plasma membrane"/>
    <property type="evidence" value="ECO:0007669"/>
    <property type="project" value="UniProtKB-SubCell"/>
</dbReference>
<evidence type="ECO:0000256" key="1">
    <source>
        <dbReference type="ARBA" id="ARBA00004651"/>
    </source>
</evidence>
<organism evidence="8 9">
    <name type="scientific">Enterococcus devriesei</name>
    <dbReference type="NCBI Taxonomy" id="319970"/>
    <lineage>
        <taxon>Bacteria</taxon>
        <taxon>Bacillati</taxon>
        <taxon>Bacillota</taxon>
        <taxon>Bacilli</taxon>
        <taxon>Lactobacillales</taxon>
        <taxon>Enterococcaceae</taxon>
        <taxon>Enterococcus</taxon>
    </lineage>
</organism>
<gene>
    <name evidence="8" type="ORF">RV00_GL001304</name>
</gene>
<keyword evidence="4 6" id="KW-1133">Transmembrane helix</keyword>
<evidence type="ECO:0000256" key="4">
    <source>
        <dbReference type="ARBA" id="ARBA00022989"/>
    </source>
</evidence>
<reference evidence="8 9" key="1">
    <citation type="submission" date="2014-12" db="EMBL/GenBank/DDBJ databases">
        <title>Draft genome sequences of 29 type strains of Enterococci.</title>
        <authorList>
            <person name="Zhong Z."/>
            <person name="Sun Z."/>
            <person name="Liu W."/>
            <person name="Zhang W."/>
            <person name="Zhang H."/>
        </authorList>
    </citation>
    <scope>NUCLEOTIDE SEQUENCE [LARGE SCALE GENOMIC DNA]</scope>
    <source>
        <strain evidence="8 9">DSM 22802</strain>
    </source>
</reference>
<dbReference type="InterPro" id="IPR027379">
    <property type="entry name" value="CLS_N"/>
</dbReference>
<keyword evidence="2" id="KW-1003">Cell membrane</keyword>
<sequence>MPLILLELTLMIVAVRHILLHRNYRFGNRGIWLFVVIIFQIIGPVVYFVFGRGDE</sequence>
<evidence type="ECO:0000256" key="3">
    <source>
        <dbReference type="ARBA" id="ARBA00022692"/>
    </source>
</evidence>
<dbReference type="AlphaFoldDB" id="A0A1L8SXS2"/>
<evidence type="ECO:0000256" key="5">
    <source>
        <dbReference type="ARBA" id="ARBA00023136"/>
    </source>
</evidence>
<dbReference type="Proteomes" id="UP000183700">
    <property type="component" value="Unassembled WGS sequence"/>
</dbReference>
<comment type="subcellular location">
    <subcellularLocation>
        <location evidence="1">Cell membrane</location>
        <topology evidence="1">Multi-pass membrane protein</topology>
    </subcellularLocation>
</comment>
<dbReference type="EMBL" id="JXKM01000002">
    <property type="protein sequence ID" value="OJG36859.1"/>
    <property type="molecule type" value="Genomic_DNA"/>
</dbReference>
<evidence type="ECO:0000256" key="2">
    <source>
        <dbReference type="ARBA" id="ARBA00022475"/>
    </source>
</evidence>
<dbReference type="STRING" id="319970.RV00_GL001304"/>
<proteinExistence type="predicted"/>
<feature type="domain" description="Cardiolipin synthase N-terminal" evidence="7">
    <location>
        <begin position="10"/>
        <end position="52"/>
    </location>
</feature>
<keyword evidence="5 6" id="KW-0472">Membrane</keyword>
<evidence type="ECO:0000259" key="7">
    <source>
        <dbReference type="Pfam" id="PF13396"/>
    </source>
</evidence>